<reference evidence="3 4" key="1">
    <citation type="journal article" date="2008" name="Nature">
        <title>The genome of Laccaria bicolor provides insights into mycorrhizal symbiosis.</title>
        <authorList>
            <person name="Martin F."/>
            <person name="Aerts A."/>
            <person name="Ahren D."/>
            <person name="Brun A."/>
            <person name="Danchin E.G.J."/>
            <person name="Duchaussoy F."/>
            <person name="Gibon J."/>
            <person name="Kohler A."/>
            <person name="Lindquist E."/>
            <person name="Pereda V."/>
            <person name="Salamov A."/>
            <person name="Shapiro H.J."/>
            <person name="Wuyts J."/>
            <person name="Blaudez D."/>
            <person name="Buee M."/>
            <person name="Brokstein P."/>
            <person name="Canbaeck B."/>
            <person name="Cohen D."/>
            <person name="Courty P.E."/>
            <person name="Coutinho P.M."/>
            <person name="Delaruelle C."/>
            <person name="Detter J.C."/>
            <person name="Deveau A."/>
            <person name="DiFazio S."/>
            <person name="Duplessis S."/>
            <person name="Fraissinet-Tachet L."/>
            <person name="Lucic E."/>
            <person name="Frey-Klett P."/>
            <person name="Fourrey C."/>
            <person name="Feussner I."/>
            <person name="Gay G."/>
            <person name="Grimwood J."/>
            <person name="Hoegger P.J."/>
            <person name="Jain P."/>
            <person name="Kilaru S."/>
            <person name="Labbe J."/>
            <person name="Lin Y.C."/>
            <person name="Legue V."/>
            <person name="Le Tacon F."/>
            <person name="Marmeisse R."/>
            <person name="Melayah D."/>
            <person name="Montanini B."/>
            <person name="Muratet M."/>
            <person name="Nehls U."/>
            <person name="Niculita-Hirzel H."/>
            <person name="Oudot-Le Secq M.P."/>
            <person name="Peter M."/>
            <person name="Quesneville H."/>
            <person name="Rajashekar B."/>
            <person name="Reich M."/>
            <person name="Rouhier N."/>
            <person name="Schmutz J."/>
            <person name="Yin T."/>
            <person name="Chalot M."/>
            <person name="Henrissat B."/>
            <person name="Kuees U."/>
            <person name="Lucas S."/>
            <person name="Van de Peer Y."/>
            <person name="Podila G.K."/>
            <person name="Polle A."/>
            <person name="Pukkila P.J."/>
            <person name="Richardson P.M."/>
            <person name="Rouze P."/>
            <person name="Sanders I.R."/>
            <person name="Stajich J.E."/>
            <person name="Tunlid A."/>
            <person name="Tuskan G."/>
            <person name="Grigoriev I.V."/>
        </authorList>
    </citation>
    <scope>NUCLEOTIDE SEQUENCE [LARGE SCALE GENOMIC DNA]</scope>
    <source>
        <strain evidence="4">S238N-H82 / ATCC MYA-4686</strain>
    </source>
</reference>
<evidence type="ECO:0000313" key="4">
    <source>
        <dbReference type="Proteomes" id="UP000001194"/>
    </source>
</evidence>
<dbReference type="AlphaFoldDB" id="B0E1P1"/>
<feature type="region of interest" description="Disordered" evidence="1">
    <location>
        <begin position="348"/>
        <end position="378"/>
    </location>
</feature>
<evidence type="ECO:0000256" key="1">
    <source>
        <dbReference type="SAM" id="MobiDB-lite"/>
    </source>
</evidence>
<dbReference type="RefSeq" id="XP_001890125.1">
    <property type="nucleotide sequence ID" value="XM_001890090.1"/>
</dbReference>
<evidence type="ECO:0000313" key="3">
    <source>
        <dbReference type="EMBL" id="EDQ99228.1"/>
    </source>
</evidence>
<accession>B0E1P1</accession>
<proteinExistence type="predicted"/>
<feature type="signal peptide" evidence="2">
    <location>
        <begin position="1"/>
        <end position="20"/>
    </location>
</feature>
<feature type="compositionally biased region" description="Low complexity" evidence="1">
    <location>
        <begin position="348"/>
        <end position="367"/>
    </location>
</feature>
<feature type="chain" id="PRO_5002748940" evidence="2">
    <location>
        <begin position="21"/>
        <end position="406"/>
    </location>
</feature>
<dbReference type="STRING" id="486041.B0E1P1"/>
<protein>
    <submittedName>
        <fullName evidence="3">Predicted protein</fullName>
    </submittedName>
</protein>
<dbReference type="KEGG" id="lbc:LACBIDRAFT_316820"/>
<keyword evidence="2" id="KW-0732">Signal</keyword>
<keyword evidence="4" id="KW-1185">Reference proteome</keyword>
<dbReference type="HOGENOM" id="CLU_059781_0_0_1"/>
<sequence>MRWLSTALVILATSLVTVSAASGPTQCLAFDINWNLLAFGYGGKDYNAGTQDSWGTSGSATDITTSGRPPFDQPNVQCFLSQHCTRTNANHHRHRRYQFTNAIYVINGDSKNPTTVYIYDAMAKSWSAQMTTTTPATSGGPQFDPTNFGGILDHDTNVFYAYSNAELFSLDMGLLKSANSTAIPWVDVQKPNFATGQSTASYQPVMALAQNHIHFLGLPGLPAGDAMIFVIHFSFLQPTPQSYGSFPATHGRAASFFQQTGVQTEFAFIPDDGSATYVVNVITNTTKTLTGPTTKDSSATYATSTSALVQLSTSAGVSWMGYDSSSGTGTAWSAVKALPSVNLTSVTSGSASSTSSGAVKPSGSAGTSSGGGSSSSKSGAVSGRVGKGWCGSLVVGVLGVGLGLVV</sequence>
<dbReference type="GeneID" id="6085791"/>
<dbReference type="OrthoDB" id="3356102at2759"/>
<dbReference type="InParanoid" id="B0E1P1"/>
<dbReference type="EMBL" id="DS547169">
    <property type="protein sequence ID" value="EDQ99228.1"/>
    <property type="molecule type" value="Genomic_DNA"/>
</dbReference>
<organism evidence="4">
    <name type="scientific">Laccaria bicolor (strain S238N-H82 / ATCC MYA-4686)</name>
    <name type="common">Bicoloured deceiver</name>
    <name type="synonym">Laccaria laccata var. bicolor</name>
    <dbReference type="NCBI Taxonomy" id="486041"/>
    <lineage>
        <taxon>Eukaryota</taxon>
        <taxon>Fungi</taxon>
        <taxon>Dikarya</taxon>
        <taxon>Basidiomycota</taxon>
        <taxon>Agaricomycotina</taxon>
        <taxon>Agaricomycetes</taxon>
        <taxon>Agaricomycetidae</taxon>
        <taxon>Agaricales</taxon>
        <taxon>Agaricineae</taxon>
        <taxon>Hydnangiaceae</taxon>
        <taxon>Laccaria</taxon>
    </lineage>
</organism>
<dbReference type="Proteomes" id="UP000001194">
    <property type="component" value="Unassembled WGS sequence"/>
</dbReference>
<name>B0E1P1_LACBS</name>
<gene>
    <name evidence="3" type="ORF">LACBIDRAFT_316820</name>
</gene>
<evidence type="ECO:0000256" key="2">
    <source>
        <dbReference type="SAM" id="SignalP"/>
    </source>
</evidence>